<dbReference type="KEGG" id="cvr:CHLNCDRAFT_140220"/>
<evidence type="ECO:0000313" key="3">
    <source>
        <dbReference type="Proteomes" id="UP000008141"/>
    </source>
</evidence>
<evidence type="ECO:0000313" key="2">
    <source>
        <dbReference type="EMBL" id="EFN51471.1"/>
    </source>
</evidence>
<dbReference type="Proteomes" id="UP000008141">
    <property type="component" value="Unassembled WGS sequence"/>
</dbReference>
<gene>
    <name evidence="2" type="ORF">CHLNCDRAFT_140220</name>
</gene>
<sequence>MPGAVVEWLYEDPTFPRKLLMAGVLHGTSVLRLLAFLQYENHKYAQLWQRAMLEHLLLDACDWRDLAMDLVVMLELVCLKDSLYEERMINIFHGVEGAMMNPKRGVGCQHLLLALAVAVLAEAPKGIDGMVAIEHMWRHLDHINDVFSRAHGTGTSSRGSSSSDDGDGEREEQQHISAELADDEDEVVDITL</sequence>
<reference evidence="2 3" key="1">
    <citation type="journal article" date="2010" name="Plant Cell">
        <title>The Chlorella variabilis NC64A genome reveals adaptation to photosymbiosis, coevolution with viruses, and cryptic sex.</title>
        <authorList>
            <person name="Blanc G."/>
            <person name="Duncan G."/>
            <person name="Agarkova I."/>
            <person name="Borodovsky M."/>
            <person name="Gurnon J."/>
            <person name="Kuo A."/>
            <person name="Lindquist E."/>
            <person name="Lucas S."/>
            <person name="Pangilinan J."/>
            <person name="Polle J."/>
            <person name="Salamov A."/>
            <person name="Terry A."/>
            <person name="Yamada T."/>
            <person name="Dunigan D.D."/>
            <person name="Grigoriev I.V."/>
            <person name="Claverie J.M."/>
            <person name="Van Etten J.L."/>
        </authorList>
    </citation>
    <scope>NUCLEOTIDE SEQUENCE [LARGE SCALE GENOMIC DNA]</scope>
    <source>
        <strain evidence="2 3">NC64A</strain>
    </source>
</reference>
<proteinExistence type="predicted"/>
<feature type="compositionally biased region" description="Low complexity" evidence="1">
    <location>
        <begin position="152"/>
        <end position="163"/>
    </location>
</feature>
<accession>E1ZRT8</accession>
<dbReference type="InParanoid" id="E1ZRT8"/>
<organism evidence="3">
    <name type="scientific">Chlorella variabilis</name>
    <name type="common">Green alga</name>
    <dbReference type="NCBI Taxonomy" id="554065"/>
    <lineage>
        <taxon>Eukaryota</taxon>
        <taxon>Viridiplantae</taxon>
        <taxon>Chlorophyta</taxon>
        <taxon>core chlorophytes</taxon>
        <taxon>Trebouxiophyceae</taxon>
        <taxon>Chlorellales</taxon>
        <taxon>Chlorellaceae</taxon>
        <taxon>Chlorella clade</taxon>
        <taxon>Chlorella</taxon>
    </lineage>
</organism>
<dbReference type="AlphaFoldDB" id="E1ZRT8"/>
<name>E1ZRT8_CHLVA</name>
<keyword evidence="3" id="KW-1185">Reference proteome</keyword>
<evidence type="ECO:0000256" key="1">
    <source>
        <dbReference type="SAM" id="MobiDB-lite"/>
    </source>
</evidence>
<dbReference type="GeneID" id="17350913"/>
<protein>
    <submittedName>
        <fullName evidence="2">Expressed protein</fullName>
    </submittedName>
</protein>
<dbReference type="RefSeq" id="XP_005843573.1">
    <property type="nucleotide sequence ID" value="XM_005843511.1"/>
</dbReference>
<feature type="region of interest" description="Disordered" evidence="1">
    <location>
        <begin position="151"/>
        <end position="185"/>
    </location>
</feature>
<dbReference type="EMBL" id="GL433863">
    <property type="protein sequence ID" value="EFN51471.1"/>
    <property type="molecule type" value="Genomic_DNA"/>
</dbReference>